<comment type="caution">
    <text evidence="2">The sequence shown here is derived from an EMBL/GenBank/DDBJ whole genome shotgun (WGS) entry which is preliminary data.</text>
</comment>
<keyword evidence="3" id="KW-1185">Reference proteome</keyword>
<sequence length="144" mass="15325">MSSPSQATDSTEPSFNLFNTISETAKTGLDQVKKKFETFKSDNPKLYATIKKIIPFAILALALFISPLATAIGFGVGFVFSKQLSPIIKDVEKGVVEAFKSANIYGKALIGAGILGSLFLIPSAITGLIVGTEVGARSRTYVNF</sequence>
<keyword evidence="1" id="KW-0472">Membrane</keyword>
<accession>A0A090D1G8</accession>
<reference evidence="2" key="1">
    <citation type="submission" date="2013-12" db="EMBL/GenBank/DDBJ databases">
        <authorList>
            <person name="Linke B."/>
        </authorList>
    </citation>
    <scope>NUCLEOTIDE SEQUENCE [LARGE SCALE GENOMIC DNA]</scope>
    <source>
        <strain evidence="2">CRIB-18</strain>
    </source>
</reference>
<dbReference type="RefSeq" id="WP_041017353.1">
    <property type="nucleotide sequence ID" value="NZ_CCEJ010000004.1"/>
</dbReference>
<dbReference type="EMBL" id="CCEJ010000004">
    <property type="protein sequence ID" value="CDR33805.1"/>
    <property type="molecule type" value="Genomic_DNA"/>
</dbReference>
<reference evidence="2" key="2">
    <citation type="submission" date="2014-09" db="EMBL/GenBank/DDBJ databases">
        <title>Criblamydia sequanensis harbors a mega-plasmid encoding arsenite resistance.</title>
        <authorList>
            <person name="Bertelli C."/>
            <person name="Goesmann A."/>
            <person name="Greub G."/>
        </authorList>
    </citation>
    <scope>NUCLEOTIDE SEQUENCE [LARGE SCALE GENOMIC DNA]</scope>
    <source>
        <strain evidence="2">CRIB-18</strain>
    </source>
</reference>
<gene>
    <name evidence="2" type="ORF">CSEC_0978</name>
</gene>
<keyword evidence="1" id="KW-0812">Transmembrane</keyword>
<evidence type="ECO:0000256" key="1">
    <source>
        <dbReference type="SAM" id="Phobius"/>
    </source>
</evidence>
<feature type="transmembrane region" description="Helical" evidence="1">
    <location>
        <begin position="53"/>
        <end position="80"/>
    </location>
</feature>
<evidence type="ECO:0000313" key="2">
    <source>
        <dbReference type="EMBL" id="CDR33805.1"/>
    </source>
</evidence>
<protein>
    <submittedName>
        <fullName evidence="2">Membrane protein</fullName>
    </submittedName>
</protein>
<feature type="transmembrane region" description="Helical" evidence="1">
    <location>
        <begin position="108"/>
        <end position="130"/>
    </location>
</feature>
<keyword evidence="1" id="KW-1133">Transmembrane helix</keyword>
<name>A0A090D1G8_9BACT</name>
<dbReference type="Proteomes" id="UP000031552">
    <property type="component" value="Unassembled WGS sequence"/>
</dbReference>
<dbReference type="STRING" id="1437425.CSEC_0978"/>
<proteinExistence type="predicted"/>
<organism evidence="2 3">
    <name type="scientific">Candidatus Criblamydia sequanensis CRIB-18</name>
    <dbReference type="NCBI Taxonomy" id="1437425"/>
    <lineage>
        <taxon>Bacteria</taxon>
        <taxon>Pseudomonadati</taxon>
        <taxon>Chlamydiota</taxon>
        <taxon>Chlamydiia</taxon>
        <taxon>Parachlamydiales</taxon>
        <taxon>Candidatus Criblamydiaceae</taxon>
        <taxon>Candidatus Criblamydia</taxon>
    </lineage>
</organism>
<evidence type="ECO:0000313" key="3">
    <source>
        <dbReference type="Proteomes" id="UP000031552"/>
    </source>
</evidence>
<dbReference type="AlphaFoldDB" id="A0A090D1G8"/>